<dbReference type="NCBIfam" id="TIGR00194">
    <property type="entry name" value="uvrC"/>
    <property type="match status" value="1"/>
</dbReference>
<evidence type="ECO:0000259" key="8">
    <source>
        <dbReference type="PROSITE" id="PS50151"/>
    </source>
</evidence>
<evidence type="ECO:0000313" key="11">
    <source>
        <dbReference type="EMBL" id="MXQ73823.1"/>
    </source>
</evidence>
<dbReference type="PROSITE" id="PS50151">
    <property type="entry name" value="UVR"/>
    <property type="match status" value="1"/>
</dbReference>
<dbReference type="HAMAP" id="MF_00203">
    <property type="entry name" value="UvrC"/>
    <property type="match status" value="1"/>
</dbReference>
<dbReference type="Pfam" id="PF08459">
    <property type="entry name" value="UvrC_RNaseH_dom"/>
    <property type="match status" value="1"/>
</dbReference>
<evidence type="ECO:0000256" key="3">
    <source>
        <dbReference type="ARBA" id="ARBA00022769"/>
    </source>
</evidence>
<evidence type="ECO:0000259" key="9">
    <source>
        <dbReference type="PROSITE" id="PS50164"/>
    </source>
</evidence>
<gene>
    <name evidence="6 11" type="primary">uvrC</name>
    <name evidence="11" type="ORF">GSF08_07705</name>
</gene>
<dbReference type="InterPro" id="IPR035901">
    <property type="entry name" value="GIY-YIG_endonuc_sf"/>
</dbReference>
<keyword evidence="2 6" id="KW-0227">DNA damage</keyword>
<comment type="caution">
    <text evidence="11">The sequence shown here is derived from an EMBL/GenBank/DDBJ whole genome shotgun (WGS) entry which is preliminary data.</text>
</comment>
<dbReference type="Gene3D" id="3.30.420.340">
    <property type="entry name" value="UvrC, RNAse H endonuclease domain"/>
    <property type="match status" value="1"/>
</dbReference>
<reference evidence="11 12" key="1">
    <citation type="submission" date="2019-12" db="EMBL/GenBank/DDBJ databases">
        <authorList>
            <person name="Yang R."/>
        </authorList>
    </citation>
    <scope>NUCLEOTIDE SEQUENCE [LARGE SCALE GENOMIC DNA]</scope>
    <source>
        <strain evidence="11 12">DONG20-135</strain>
    </source>
</reference>
<dbReference type="Gene3D" id="1.10.150.20">
    <property type="entry name" value="5' to 3' exonuclease, C-terminal subdomain"/>
    <property type="match status" value="1"/>
</dbReference>
<dbReference type="InterPro" id="IPR036876">
    <property type="entry name" value="UVR_dom_sf"/>
</dbReference>
<dbReference type="InterPro" id="IPR001162">
    <property type="entry name" value="UvrC_RNase_H_dom"/>
</dbReference>
<comment type="subcellular location">
    <subcellularLocation>
        <location evidence="6">Cytoplasm</location>
    </subcellularLocation>
</comment>
<dbReference type="InterPro" id="IPR000305">
    <property type="entry name" value="GIY-YIG_endonuc"/>
</dbReference>
<dbReference type="SMART" id="SM00465">
    <property type="entry name" value="GIYc"/>
    <property type="match status" value="1"/>
</dbReference>
<dbReference type="SUPFAM" id="SSF46600">
    <property type="entry name" value="C-terminal UvrC-binding domain of UvrB"/>
    <property type="match status" value="1"/>
</dbReference>
<dbReference type="Pfam" id="PF22920">
    <property type="entry name" value="UvrC_RNaseH"/>
    <property type="match status" value="1"/>
</dbReference>
<name>A0A6N8UAQ7_9FIRM</name>
<evidence type="ECO:0000259" key="10">
    <source>
        <dbReference type="PROSITE" id="PS50165"/>
    </source>
</evidence>
<dbReference type="Pfam" id="PF01541">
    <property type="entry name" value="GIY-YIG"/>
    <property type="match status" value="1"/>
</dbReference>
<evidence type="ECO:0000256" key="7">
    <source>
        <dbReference type="SAM" id="Coils"/>
    </source>
</evidence>
<dbReference type="Proteomes" id="UP000434036">
    <property type="component" value="Unassembled WGS sequence"/>
</dbReference>
<keyword evidence="5 6" id="KW-0234">DNA repair</keyword>
<dbReference type="GO" id="GO:0009380">
    <property type="term" value="C:excinuclease repair complex"/>
    <property type="evidence" value="ECO:0007669"/>
    <property type="project" value="InterPro"/>
</dbReference>
<dbReference type="GO" id="GO:0009432">
    <property type="term" value="P:SOS response"/>
    <property type="evidence" value="ECO:0007669"/>
    <property type="project" value="UniProtKB-UniRule"/>
</dbReference>
<dbReference type="GO" id="GO:0005737">
    <property type="term" value="C:cytoplasm"/>
    <property type="evidence" value="ECO:0007669"/>
    <property type="project" value="UniProtKB-SubCell"/>
</dbReference>
<reference evidence="11 12" key="2">
    <citation type="submission" date="2020-01" db="EMBL/GenBank/DDBJ databases">
        <title>Clostridiaceae sp. nov. isolated from the gut of human by culturomics.</title>
        <authorList>
            <person name="Chang Y."/>
        </authorList>
    </citation>
    <scope>NUCLEOTIDE SEQUENCE [LARGE SCALE GENOMIC DNA]</scope>
    <source>
        <strain evidence="11 12">DONG20-135</strain>
    </source>
</reference>
<dbReference type="InterPro" id="IPR050066">
    <property type="entry name" value="UvrABC_protein_C"/>
</dbReference>
<keyword evidence="3 6" id="KW-0228">DNA excision</keyword>
<organism evidence="11 12">
    <name type="scientific">Copranaerobaculum intestinale</name>
    <dbReference type="NCBI Taxonomy" id="2692629"/>
    <lineage>
        <taxon>Bacteria</taxon>
        <taxon>Bacillati</taxon>
        <taxon>Bacillota</taxon>
        <taxon>Erysipelotrichia</taxon>
        <taxon>Erysipelotrichales</taxon>
        <taxon>Erysipelotrichaceae</taxon>
        <taxon>Copranaerobaculum</taxon>
    </lineage>
</organism>
<keyword evidence="4 6" id="KW-0267">Excision nuclease</keyword>
<protein>
    <recommendedName>
        <fullName evidence="6">UvrABC system protein C</fullName>
        <shortName evidence="6">Protein UvrC</shortName>
    </recommendedName>
    <alternativeName>
        <fullName evidence="6">Excinuclease ABC subunit C</fullName>
    </alternativeName>
</protein>
<dbReference type="GO" id="GO:0003677">
    <property type="term" value="F:DNA binding"/>
    <property type="evidence" value="ECO:0007669"/>
    <property type="project" value="UniProtKB-UniRule"/>
</dbReference>
<dbReference type="GO" id="GO:0009381">
    <property type="term" value="F:excinuclease ABC activity"/>
    <property type="evidence" value="ECO:0007669"/>
    <property type="project" value="UniProtKB-UniRule"/>
</dbReference>
<evidence type="ECO:0000256" key="4">
    <source>
        <dbReference type="ARBA" id="ARBA00022881"/>
    </source>
</evidence>
<dbReference type="InterPro" id="IPR010994">
    <property type="entry name" value="RuvA_2-like"/>
</dbReference>
<evidence type="ECO:0000256" key="6">
    <source>
        <dbReference type="HAMAP-Rule" id="MF_00203"/>
    </source>
</evidence>
<comment type="function">
    <text evidence="6">The UvrABC repair system catalyzes the recognition and processing of DNA lesions. UvrC both incises the 5' and 3' sides of the lesion. The N-terminal half is responsible for the 3' incision and the C-terminal half is responsible for the 5' incision.</text>
</comment>
<dbReference type="FunFam" id="3.40.1440.10:FF:000001">
    <property type="entry name" value="UvrABC system protein C"/>
    <property type="match status" value="1"/>
</dbReference>
<sequence length="596" mass="69181">MANMAKVSDKLAILPALPGCYLMKNEAGDIIYVGKAKILKNRVRQYFVGAHDYKTQKLVSNIDDFEYIVTGSEKEALLLEINLIKKHTPPYNIMFMDDKTYPYIKLTKEQAPVLKVVRNTKDKKAEYFGPFPDSGAAWQTMRLLNRLYPLRKCRTLPKKACLYYHLHQCLGPCIQEVDETLYQQMAQQIRKFLKGDVKDILDQLKSEMDQATEELAFEKAQEKLELIQAIEHVTARQQIDFKDRKDRDVFGYYFDKGYISIQGFFLRGGKMLERTLSITPLYEEADEAFTSFIVQYYQQHPYPQELLLPSEYGITQLSEVLEVKILQPLRGDKKKLVDMVQKNAQNAHLQKFELMERKQNEKEQAMRELSHLFQKEIHRIEIFDNSHISGTFNVSGMVVYKDGEPSKQDYRLFKLGQYISDLDSMKEVVYRRYFRLLKEDGRFPDLLIMDGGSLQVSAAKEILDALEIPLTVCGLVKDDHHRTSNLIDSAGNILPIHRDSPLFFLLTRMQEEVHRFAISYHRRVRSKALTKSILDEVDGIGDVRKKEIWKKFKSMKQLKAATIEEIAQVVPQTVAENVYNLLHNPDQSTDSAYDEL</sequence>
<keyword evidence="7" id="KW-0175">Coiled coil</keyword>
<dbReference type="InterPro" id="IPR004791">
    <property type="entry name" value="UvrC"/>
</dbReference>
<dbReference type="PROSITE" id="PS50164">
    <property type="entry name" value="GIY_YIG"/>
    <property type="match status" value="1"/>
</dbReference>
<feature type="domain" description="UvrC family homology region profile" evidence="10">
    <location>
        <begin position="249"/>
        <end position="463"/>
    </location>
</feature>
<comment type="subunit">
    <text evidence="6">Interacts with UvrB in an incision complex.</text>
</comment>
<dbReference type="Gene3D" id="3.40.1440.10">
    <property type="entry name" value="GIY-YIG endonuclease"/>
    <property type="match status" value="1"/>
</dbReference>
<dbReference type="SUPFAM" id="SSF47781">
    <property type="entry name" value="RuvA domain 2-like"/>
    <property type="match status" value="1"/>
</dbReference>
<evidence type="ECO:0000256" key="1">
    <source>
        <dbReference type="ARBA" id="ARBA00022490"/>
    </source>
</evidence>
<feature type="domain" description="GIY-YIG" evidence="9">
    <location>
        <begin position="16"/>
        <end position="93"/>
    </location>
</feature>
<dbReference type="RefSeq" id="WP_160625229.1">
    <property type="nucleotide sequence ID" value="NZ_WUUQ01000002.1"/>
</dbReference>
<keyword evidence="12" id="KW-1185">Reference proteome</keyword>
<dbReference type="InterPro" id="IPR038476">
    <property type="entry name" value="UvrC_RNase_H_dom_sf"/>
</dbReference>
<dbReference type="GO" id="GO:0006289">
    <property type="term" value="P:nucleotide-excision repair"/>
    <property type="evidence" value="ECO:0007669"/>
    <property type="project" value="UniProtKB-UniRule"/>
</dbReference>
<dbReference type="PANTHER" id="PTHR30562:SF1">
    <property type="entry name" value="UVRABC SYSTEM PROTEIN C"/>
    <property type="match status" value="1"/>
</dbReference>
<evidence type="ECO:0000256" key="2">
    <source>
        <dbReference type="ARBA" id="ARBA00022763"/>
    </source>
</evidence>
<comment type="similarity">
    <text evidence="6">Belongs to the UvrC family.</text>
</comment>
<dbReference type="SUPFAM" id="SSF82771">
    <property type="entry name" value="GIY-YIG endonuclease"/>
    <property type="match status" value="1"/>
</dbReference>
<dbReference type="CDD" id="cd10434">
    <property type="entry name" value="GIY-YIG_UvrC_Cho"/>
    <property type="match status" value="1"/>
</dbReference>
<dbReference type="InterPro" id="IPR001943">
    <property type="entry name" value="UVR_dom"/>
</dbReference>
<feature type="coiled-coil region" evidence="7">
    <location>
        <begin position="194"/>
        <end position="221"/>
    </location>
</feature>
<dbReference type="PROSITE" id="PS50165">
    <property type="entry name" value="UVRC"/>
    <property type="match status" value="1"/>
</dbReference>
<dbReference type="PANTHER" id="PTHR30562">
    <property type="entry name" value="UVRC/OXIDOREDUCTASE"/>
    <property type="match status" value="1"/>
</dbReference>
<dbReference type="EMBL" id="WUUQ01000002">
    <property type="protein sequence ID" value="MXQ73823.1"/>
    <property type="molecule type" value="Genomic_DNA"/>
</dbReference>
<dbReference type="InterPro" id="IPR047296">
    <property type="entry name" value="GIY-YIG_UvrC_Cho"/>
</dbReference>
<feature type="domain" description="UVR" evidence="8">
    <location>
        <begin position="198"/>
        <end position="233"/>
    </location>
</feature>
<accession>A0A6N8UAQ7</accession>
<keyword evidence="1 6" id="KW-0963">Cytoplasm</keyword>
<dbReference type="AlphaFoldDB" id="A0A6N8UAQ7"/>
<evidence type="ECO:0000256" key="5">
    <source>
        <dbReference type="ARBA" id="ARBA00023204"/>
    </source>
</evidence>
<keyword evidence="6" id="KW-0742">SOS response</keyword>
<proteinExistence type="inferred from homology"/>
<evidence type="ECO:0000313" key="12">
    <source>
        <dbReference type="Proteomes" id="UP000434036"/>
    </source>
</evidence>